<name>A0ABY4JGG5_9BACI</name>
<evidence type="ECO:0000313" key="5">
    <source>
        <dbReference type="EMBL" id="UPM52924.1"/>
    </source>
</evidence>
<evidence type="ECO:0000256" key="1">
    <source>
        <dbReference type="ARBA" id="ARBA00022801"/>
    </source>
</evidence>
<sequence length="346" mass="38790">MKIVKRATFIVLCFLGSIILLIASSFAFLNLVKINIHKPTSPLSAGIRGVNWADERDNFVDGVIYVSGLTKNDTNDSAKVVGRQIIGQMFDETGANTVRLPINEATVTNYWSTYTGAIDAALERGKVIFCYWPPKNGKPEDLKKYFSMWSSVIKKYGNNPNCYFEPINEPYGYNTKDLRNLYNDWLTSFKVPKKNVILDGIGLAALYINPLGDDKRLDGTMLAVHCYAFYAGYVHINSLTETGWSNILTIEIGKYSNRAIITEWGAPMKSGLDYSVKKSKNDINYVRAMSKKINTIGAGSVYWPGLRDGDSYSLMEKKITNKQITLTVTNPSGLKKLQESWDLPIH</sequence>
<evidence type="ECO:0000259" key="4">
    <source>
        <dbReference type="Pfam" id="PF00150"/>
    </source>
</evidence>
<dbReference type="Gene3D" id="3.20.20.80">
    <property type="entry name" value="Glycosidases"/>
    <property type="match status" value="1"/>
</dbReference>
<dbReference type="EMBL" id="CP096034">
    <property type="protein sequence ID" value="UPM52924.1"/>
    <property type="molecule type" value="Genomic_DNA"/>
</dbReference>
<dbReference type="GO" id="GO:0016787">
    <property type="term" value="F:hydrolase activity"/>
    <property type="evidence" value="ECO:0007669"/>
    <property type="project" value="UniProtKB-KW"/>
</dbReference>
<keyword evidence="6" id="KW-1185">Reference proteome</keyword>
<gene>
    <name evidence="5" type="ORF">MY490_13930</name>
</gene>
<dbReference type="InterPro" id="IPR001547">
    <property type="entry name" value="Glyco_hydro_5"/>
</dbReference>
<evidence type="ECO:0000256" key="2">
    <source>
        <dbReference type="ARBA" id="ARBA00023295"/>
    </source>
</evidence>
<keyword evidence="1 3" id="KW-0378">Hydrolase</keyword>
<proteinExistence type="inferred from homology"/>
<feature type="domain" description="Glycoside hydrolase family 5" evidence="4">
    <location>
        <begin position="86"/>
        <end position="298"/>
    </location>
</feature>
<dbReference type="InterPro" id="IPR017853">
    <property type="entry name" value="GH"/>
</dbReference>
<dbReference type="Proteomes" id="UP000830639">
    <property type="component" value="Chromosome"/>
</dbReference>
<dbReference type="Pfam" id="PF00150">
    <property type="entry name" value="Cellulase"/>
    <property type="match status" value="1"/>
</dbReference>
<comment type="similarity">
    <text evidence="3">Belongs to the glycosyl hydrolase 5 (cellulase A) family.</text>
</comment>
<keyword evidence="2 3" id="KW-0326">Glycosidase</keyword>
<dbReference type="RefSeq" id="WP_248266266.1">
    <property type="nucleotide sequence ID" value="NZ_CP096034.1"/>
</dbReference>
<protein>
    <submittedName>
        <fullName evidence="5">Glycoside hydrolase family 5 protein</fullName>
    </submittedName>
</protein>
<evidence type="ECO:0000313" key="6">
    <source>
        <dbReference type="Proteomes" id="UP000830639"/>
    </source>
</evidence>
<evidence type="ECO:0000256" key="3">
    <source>
        <dbReference type="RuleBase" id="RU361153"/>
    </source>
</evidence>
<organism evidence="5 6">
    <name type="scientific">Gottfriedia acidiceleris</name>
    <dbReference type="NCBI Taxonomy" id="371036"/>
    <lineage>
        <taxon>Bacteria</taxon>
        <taxon>Bacillati</taxon>
        <taxon>Bacillota</taxon>
        <taxon>Bacilli</taxon>
        <taxon>Bacillales</taxon>
        <taxon>Bacillaceae</taxon>
        <taxon>Gottfriedia</taxon>
    </lineage>
</organism>
<dbReference type="SUPFAM" id="SSF51445">
    <property type="entry name" value="(Trans)glycosidases"/>
    <property type="match status" value="1"/>
</dbReference>
<accession>A0ABY4JGG5</accession>
<reference evidence="5 6" key="1">
    <citation type="submission" date="2022-04" db="EMBL/GenBank/DDBJ databases">
        <title>Mechanism of arsenic methylation and mitigation arsenic toxicity by Bacillus sp. LH14 from an Arsenic-Contaminated Paddy Soil.</title>
        <authorList>
            <person name="Wang D."/>
        </authorList>
    </citation>
    <scope>NUCLEOTIDE SEQUENCE [LARGE SCALE GENOMIC DNA]</scope>
    <source>
        <strain evidence="5 6">LH14</strain>
    </source>
</reference>